<dbReference type="EMBL" id="BMPF01000001">
    <property type="protein sequence ID" value="GGL29489.1"/>
    <property type="molecule type" value="Genomic_DNA"/>
</dbReference>
<keyword evidence="1" id="KW-0812">Transmembrane</keyword>
<evidence type="ECO:0000313" key="2">
    <source>
        <dbReference type="EMBL" id="GGL29489.1"/>
    </source>
</evidence>
<comment type="caution">
    <text evidence="2">The sequence shown here is derived from an EMBL/GenBank/DDBJ whole genome shotgun (WGS) entry which is preliminary data.</text>
</comment>
<organism evidence="2 3">
    <name type="scientific">Halarchaeum grantii</name>
    <dbReference type="NCBI Taxonomy" id="1193105"/>
    <lineage>
        <taxon>Archaea</taxon>
        <taxon>Methanobacteriati</taxon>
        <taxon>Methanobacteriota</taxon>
        <taxon>Stenosarchaea group</taxon>
        <taxon>Halobacteria</taxon>
        <taxon>Halobacteriales</taxon>
        <taxon>Halobacteriaceae</taxon>
    </lineage>
</organism>
<evidence type="ECO:0000256" key="1">
    <source>
        <dbReference type="SAM" id="Phobius"/>
    </source>
</evidence>
<keyword evidence="3" id="KW-1185">Reference proteome</keyword>
<dbReference type="AlphaFoldDB" id="A0A830F168"/>
<feature type="transmembrane region" description="Helical" evidence="1">
    <location>
        <begin position="250"/>
        <end position="269"/>
    </location>
</feature>
<dbReference type="OrthoDB" id="271584at2157"/>
<dbReference type="RefSeq" id="WP_188880262.1">
    <property type="nucleotide sequence ID" value="NZ_BMPF01000001.1"/>
</dbReference>
<dbReference type="Proteomes" id="UP000628840">
    <property type="component" value="Unassembled WGS sequence"/>
</dbReference>
<feature type="transmembrane region" description="Helical" evidence="1">
    <location>
        <begin position="116"/>
        <end position="135"/>
    </location>
</feature>
<feature type="transmembrane region" description="Helical" evidence="1">
    <location>
        <begin position="141"/>
        <end position="164"/>
    </location>
</feature>
<feature type="transmembrane region" description="Helical" evidence="1">
    <location>
        <begin position="75"/>
        <end position="95"/>
    </location>
</feature>
<reference evidence="2 3" key="1">
    <citation type="journal article" date="2019" name="Int. J. Syst. Evol. Microbiol.">
        <title>The Global Catalogue of Microorganisms (GCM) 10K type strain sequencing project: providing services to taxonomists for standard genome sequencing and annotation.</title>
        <authorList>
            <consortium name="The Broad Institute Genomics Platform"/>
            <consortium name="The Broad Institute Genome Sequencing Center for Infectious Disease"/>
            <person name="Wu L."/>
            <person name="Ma J."/>
        </authorList>
    </citation>
    <scope>NUCLEOTIDE SEQUENCE [LARGE SCALE GENOMIC DNA]</scope>
    <source>
        <strain evidence="2 3">JCM 19585</strain>
    </source>
</reference>
<gene>
    <name evidence="2" type="ORF">GCM10009037_11460</name>
</gene>
<keyword evidence="1" id="KW-1133">Transmembrane helix</keyword>
<feature type="transmembrane region" description="Helical" evidence="1">
    <location>
        <begin position="41"/>
        <end position="63"/>
    </location>
</feature>
<feature type="transmembrane region" description="Helical" evidence="1">
    <location>
        <begin position="275"/>
        <end position="293"/>
    </location>
</feature>
<evidence type="ECO:0008006" key="4">
    <source>
        <dbReference type="Google" id="ProtNLM"/>
    </source>
</evidence>
<protein>
    <recommendedName>
        <fullName evidence="4">STE24 endopeptidase</fullName>
    </recommendedName>
</protein>
<feature type="transmembrane region" description="Helical" evidence="1">
    <location>
        <begin position="6"/>
        <end position="29"/>
    </location>
</feature>
<evidence type="ECO:0000313" key="3">
    <source>
        <dbReference type="Proteomes" id="UP000628840"/>
    </source>
</evidence>
<sequence length="358" mass="37052">MSLLASAAALLVVSLLGYALARLYGAAVHGTESALTRLRRALYAGFVVVTLVAFVATVGAGGFEAFGDGPLGDLLTLLAMAAALVVADLAYYLGLWPAIRATRDLDASTAWAAASVGRWLAALFGAFALALYALGHVPTGSAWGVLGLGAGIVLLVYVGSGTLVRVSQSTRALTDAERERVRVACERVGLDPRSVHAIESETVRWAGVLVRGPPRFRTLLVGSHLLVAYDADALVAQVARAAGRARRGYVEAKFGAAAGFVVAVAGLVVPVGDAVAGALVAGGALTAASLLWHGRRVVYAADRDAAEATDPGTVIETYRAVAEDAGRSLDGGGGRIRRALRMRPSLRSRIARLEERAD</sequence>
<accession>A0A830F168</accession>
<name>A0A830F168_9EURY</name>
<proteinExistence type="predicted"/>
<keyword evidence="1" id="KW-0472">Membrane</keyword>